<keyword evidence="3" id="KW-1185">Reference proteome</keyword>
<keyword evidence="1" id="KW-0812">Transmembrane</keyword>
<reference evidence="2 3" key="1">
    <citation type="submission" date="2016-12" db="EMBL/GenBank/DDBJ databases">
        <title>Domibacillus sp. SAB 38T whole genome sequencing.</title>
        <authorList>
            <person name="Verma A."/>
            <person name="Ojha A.K."/>
            <person name="Krishnamurthi S."/>
        </authorList>
    </citation>
    <scope>NUCLEOTIDE SEQUENCE [LARGE SCALE GENOMIC DNA]</scope>
    <source>
        <strain evidence="2 3">SAB 38</strain>
    </source>
</reference>
<sequence>VIAPSFAAVVIIVIVPLFTAIVIVVIASLFAAVVIIVIEVRQRNITPFLKLAGEITCNLHPMISFIE</sequence>
<dbReference type="AlphaFoldDB" id="A0A1V2A8U7"/>
<dbReference type="EMBL" id="MSFI01000010">
    <property type="protein sequence ID" value="OMP67377.1"/>
    <property type="molecule type" value="Genomic_DNA"/>
</dbReference>
<proteinExistence type="predicted"/>
<feature type="non-terminal residue" evidence="2">
    <location>
        <position position="1"/>
    </location>
</feature>
<name>A0A1V2A8U7_9BACI</name>
<keyword evidence="1" id="KW-0472">Membrane</keyword>
<gene>
    <name evidence="2" type="ORF">BTO28_07615</name>
</gene>
<keyword evidence="1" id="KW-1133">Transmembrane helix</keyword>
<evidence type="ECO:0000313" key="2">
    <source>
        <dbReference type="EMBL" id="OMP67377.1"/>
    </source>
</evidence>
<accession>A0A1V2A8U7</accession>
<evidence type="ECO:0000313" key="3">
    <source>
        <dbReference type="Proteomes" id="UP000188613"/>
    </source>
</evidence>
<protein>
    <submittedName>
        <fullName evidence="2">Uncharacterized protein</fullName>
    </submittedName>
</protein>
<dbReference type="Proteomes" id="UP000188613">
    <property type="component" value="Unassembled WGS sequence"/>
</dbReference>
<feature type="transmembrane region" description="Helical" evidence="1">
    <location>
        <begin position="6"/>
        <end position="38"/>
    </location>
</feature>
<comment type="caution">
    <text evidence="2">The sequence shown here is derived from an EMBL/GenBank/DDBJ whole genome shotgun (WGS) entry which is preliminary data.</text>
</comment>
<evidence type="ECO:0000256" key="1">
    <source>
        <dbReference type="SAM" id="Phobius"/>
    </source>
</evidence>
<organism evidence="2 3">
    <name type="scientific">Domibacillus epiphyticus</name>
    <dbReference type="NCBI Taxonomy" id="1714355"/>
    <lineage>
        <taxon>Bacteria</taxon>
        <taxon>Bacillati</taxon>
        <taxon>Bacillota</taxon>
        <taxon>Bacilli</taxon>
        <taxon>Bacillales</taxon>
        <taxon>Bacillaceae</taxon>
        <taxon>Domibacillus</taxon>
    </lineage>
</organism>